<protein>
    <recommendedName>
        <fullName evidence="6">Transport permease protein</fullName>
    </recommendedName>
</protein>
<feature type="domain" description="ABC transmembrane type-2" evidence="7">
    <location>
        <begin position="16"/>
        <end position="242"/>
    </location>
</feature>
<keyword evidence="4 6" id="KW-0472">Membrane</keyword>
<proteinExistence type="inferred from homology"/>
<feature type="transmembrane region" description="Helical" evidence="6">
    <location>
        <begin position="132"/>
        <end position="156"/>
    </location>
</feature>
<keyword evidence="5" id="KW-0046">Antibiotic resistance</keyword>
<organism evidence="8 9">
    <name type="scientific">Nonomuraea phyllanthi</name>
    <dbReference type="NCBI Taxonomy" id="2219224"/>
    <lineage>
        <taxon>Bacteria</taxon>
        <taxon>Bacillati</taxon>
        <taxon>Actinomycetota</taxon>
        <taxon>Actinomycetes</taxon>
        <taxon>Streptosporangiales</taxon>
        <taxon>Streptosporangiaceae</taxon>
        <taxon>Nonomuraea</taxon>
    </lineage>
</organism>
<reference evidence="8 9" key="1">
    <citation type="submission" date="2019-10" db="EMBL/GenBank/DDBJ databases">
        <title>Nonomuraea sp. nov., isolated from Phyllanthus amarus.</title>
        <authorList>
            <person name="Klykleung N."/>
            <person name="Tanasupawat S."/>
        </authorList>
    </citation>
    <scope>NUCLEOTIDE SEQUENCE [LARGE SCALE GENOMIC DNA]</scope>
    <source>
        <strain evidence="8 9">PA1-10</strain>
    </source>
</reference>
<keyword evidence="6" id="KW-1003">Cell membrane</keyword>
<dbReference type="InterPro" id="IPR047817">
    <property type="entry name" value="ABC2_TM_bact-type"/>
</dbReference>
<feature type="transmembrane region" description="Helical" evidence="6">
    <location>
        <begin position="98"/>
        <end position="125"/>
    </location>
</feature>
<feature type="transmembrane region" description="Helical" evidence="6">
    <location>
        <begin position="218"/>
        <end position="239"/>
    </location>
</feature>
<sequence length="242" mass="25802">MKMLLMETKLHLREWPFMIFTIALPVGLLVALGLGIPGMTERGESGERFVDTQMPSMMTVLALMTLACSVVPGVLTTYREQGVLRRLSTTPVHPGKLLATQLVINLAVGTLSTILLIVTGALVFGSSAPRQWAGFVLVFLLGTATLLAMGLVIAAVSPNGKVAPGIGSAVMFPLLFLAGLWVPRDVMPDALRTVSDYSVVGPFAQALKDTWAGHAPQTAHLVVVAVGLVIFSGLAVRLFRWE</sequence>
<dbReference type="GO" id="GO:0043190">
    <property type="term" value="C:ATP-binding cassette (ABC) transporter complex"/>
    <property type="evidence" value="ECO:0007669"/>
    <property type="project" value="InterPro"/>
</dbReference>
<dbReference type="PIRSF" id="PIRSF006648">
    <property type="entry name" value="DrrB"/>
    <property type="match status" value="1"/>
</dbReference>
<dbReference type="PROSITE" id="PS51012">
    <property type="entry name" value="ABC_TM2"/>
    <property type="match status" value="1"/>
</dbReference>
<keyword evidence="2 6" id="KW-0812">Transmembrane</keyword>
<dbReference type="AlphaFoldDB" id="A0A5C4WS34"/>
<evidence type="ECO:0000256" key="4">
    <source>
        <dbReference type="ARBA" id="ARBA00023136"/>
    </source>
</evidence>
<dbReference type="Proteomes" id="UP000312512">
    <property type="component" value="Unassembled WGS sequence"/>
</dbReference>
<evidence type="ECO:0000256" key="6">
    <source>
        <dbReference type="RuleBase" id="RU361157"/>
    </source>
</evidence>
<accession>A0A5P9Z7C7</accession>
<evidence type="ECO:0000313" key="8">
    <source>
        <dbReference type="EMBL" id="KAB8196446.1"/>
    </source>
</evidence>
<comment type="similarity">
    <text evidence="6">Belongs to the ABC-2 integral membrane protein family.</text>
</comment>
<dbReference type="EMBL" id="VDLX02000002">
    <property type="protein sequence ID" value="KAB8196446.1"/>
    <property type="molecule type" value="Genomic_DNA"/>
</dbReference>
<evidence type="ECO:0000256" key="5">
    <source>
        <dbReference type="ARBA" id="ARBA00023251"/>
    </source>
</evidence>
<dbReference type="RefSeq" id="WP_139629499.1">
    <property type="nucleotide sequence ID" value="NZ_CP045572.1"/>
</dbReference>
<evidence type="ECO:0000313" key="9">
    <source>
        <dbReference type="Proteomes" id="UP000312512"/>
    </source>
</evidence>
<evidence type="ECO:0000256" key="1">
    <source>
        <dbReference type="ARBA" id="ARBA00004141"/>
    </source>
</evidence>
<accession>A0A5C4WS34</accession>
<keyword evidence="3 6" id="KW-1133">Transmembrane helix</keyword>
<feature type="transmembrane region" description="Helical" evidence="6">
    <location>
        <begin position="162"/>
        <end position="182"/>
    </location>
</feature>
<dbReference type="GO" id="GO:0140359">
    <property type="term" value="F:ABC-type transporter activity"/>
    <property type="evidence" value="ECO:0007669"/>
    <property type="project" value="InterPro"/>
</dbReference>
<feature type="transmembrane region" description="Helical" evidence="6">
    <location>
        <begin position="57"/>
        <end position="78"/>
    </location>
</feature>
<dbReference type="OrthoDB" id="3217868at2"/>
<comment type="subcellular location">
    <subcellularLocation>
        <location evidence="6">Cell membrane</location>
        <topology evidence="6">Multi-pass membrane protein</topology>
    </subcellularLocation>
    <subcellularLocation>
        <location evidence="1">Membrane</location>
        <topology evidence="1">Multi-pass membrane protein</topology>
    </subcellularLocation>
</comment>
<dbReference type="InterPro" id="IPR000412">
    <property type="entry name" value="ABC_2_transport"/>
</dbReference>
<evidence type="ECO:0000256" key="2">
    <source>
        <dbReference type="ARBA" id="ARBA00022692"/>
    </source>
</evidence>
<dbReference type="PANTHER" id="PTHR43027">
    <property type="entry name" value="DOXORUBICIN RESISTANCE ABC TRANSPORTER PERMEASE PROTEIN DRRC-RELATED"/>
    <property type="match status" value="1"/>
</dbReference>
<keyword evidence="6" id="KW-0813">Transport</keyword>
<dbReference type="InterPro" id="IPR052902">
    <property type="entry name" value="ABC-2_transporter"/>
</dbReference>
<dbReference type="GO" id="GO:0046677">
    <property type="term" value="P:response to antibiotic"/>
    <property type="evidence" value="ECO:0007669"/>
    <property type="project" value="UniProtKB-KW"/>
</dbReference>
<evidence type="ECO:0000259" key="7">
    <source>
        <dbReference type="PROSITE" id="PS51012"/>
    </source>
</evidence>
<evidence type="ECO:0000256" key="3">
    <source>
        <dbReference type="ARBA" id="ARBA00022989"/>
    </source>
</evidence>
<dbReference type="Pfam" id="PF01061">
    <property type="entry name" value="ABC2_membrane"/>
    <property type="match status" value="1"/>
</dbReference>
<comment type="caution">
    <text evidence="8">The sequence shown here is derived from an EMBL/GenBank/DDBJ whole genome shotgun (WGS) entry which is preliminary data.</text>
</comment>
<gene>
    <name evidence="8" type="ORF">FH608_006780</name>
</gene>
<dbReference type="InterPro" id="IPR013525">
    <property type="entry name" value="ABC2_TM"/>
</dbReference>
<keyword evidence="9" id="KW-1185">Reference proteome</keyword>
<feature type="transmembrane region" description="Helical" evidence="6">
    <location>
        <begin position="15"/>
        <end position="36"/>
    </location>
</feature>
<name>A0A5C4WS34_9ACTN</name>
<dbReference type="PANTHER" id="PTHR43027:SF2">
    <property type="entry name" value="TRANSPORT PERMEASE PROTEIN"/>
    <property type="match status" value="1"/>
</dbReference>